<protein>
    <recommendedName>
        <fullName evidence="3">SalK</fullName>
    </recommendedName>
</protein>
<accession>A0A0S4QYE5</accession>
<dbReference type="RefSeq" id="WP_226931373.1">
    <property type="nucleotide sequence ID" value="NZ_FAOZ01000033.1"/>
</dbReference>
<gene>
    <name evidence="1" type="ORF">Ga0074812_13356</name>
</gene>
<dbReference type="Proteomes" id="UP000198802">
    <property type="component" value="Unassembled WGS sequence"/>
</dbReference>
<evidence type="ECO:0000313" key="2">
    <source>
        <dbReference type="Proteomes" id="UP000198802"/>
    </source>
</evidence>
<organism evidence="1 2">
    <name type="scientific">Parafrankia irregularis</name>
    <dbReference type="NCBI Taxonomy" id="795642"/>
    <lineage>
        <taxon>Bacteria</taxon>
        <taxon>Bacillati</taxon>
        <taxon>Actinomycetota</taxon>
        <taxon>Actinomycetes</taxon>
        <taxon>Frankiales</taxon>
        <taxon>Frankiaceae</taxon>
        <taxon>Parafrankia</taxon>
    </lineage>
</organism>
<dbReference type="Pfam" id="PF21863">
    <property type="entry name" value="HTH_67"/>
    <property type="match status" value="1"/>
</dbReference>
<dbReference type="EMBL" id="FAOZ01000033">
    <property type="protein sequence ID" value="CUU59932.1"/>
    <property type="molecule type" value="Genomic_DNA"/>
</dbReference>
<evidence type="ECO:0000313" key="1">
    <source>
        <dbReference type="EMBL" id="CUU59932.1"/>
    </source>
</evidence>
<reference evidence="2" key="1">
    <citation type="submission" date="2015-11" db="EMBL/GenBank/DDBJ databases">
        <authorList>
            <person name="Varghese N."/>
        </authorList>
    </citation>
    <scope>NUCLEOTIDE SEQUENCE [LARGE SCALE GENOMIC DNA]</scope>
    <source>
        <strain evidence="2">DSM 45899</strain>
    </source>
</reference>
<name>A0A0S4QYE5_9ACTN</name>
<dbReference type="InterPro" id="IPR054058">
    <property type="entry name" value="HTH_67"/>
</dbReference>
<dbReference type="AlphaFoldDB" id="A0A0S4QYE5"/>
<keyword evidence="2" id="KW-1185">Reference proteome</keyword>
<sequence length="311" mass="32678">MKRPSDEGPPPEAVPGGTVARRMWRLFEPVHAVTYFAPACAGAFERAGLRGFWRGYFAGRSAPLGPVGAGPVVGCFFGFAPAMVSRALPEVWTRITPAEALDARLAGAREALGQVLGQPGPGEAAHLSEPADLTELAGLLRAAAEHAPVAGRVLAAANAALSWPSDPLGVVWHATTILREHRGDGHVAALVTAGLDGVETAVWRASMGGVGREDFQRVRGWSDDEWTAAAGRLRARGWLSTAGRPTEASLSAFRSIETTTDRVAASVWDELGTDGVERCAALLAPVARRAAALLRWPNPIGVPDPREPISG</sequence>
<dbReference type="NCBIfam" id="NF047719">
    <property type="entry name" value="SCO6745_fam_HTH"/>
    <property type="match status" value="1"/>
</dbReference>
<evidence type="ECO:0008006" key="3">
    <source>
        <dbReference type="Google" id="ProtNLM"/>
    </source>
</evidence>
<proteinExistence type="predicted"/>